<organism evidence="1 2">
    <name type="scientific">Euroglyphus maynei</name>
    <name type="common">Mayne's house dust mite</name>
    <dbReference type="NCBI Taxonomy" id="6958"/>
    <lineage>
        <taxon>Eukaryota</taxon>
        <taxon>Metazoa</taxon>
        <taxon>Ecdysozoa</taxon>
        <taxon>Arthropoda</taxon>
        <taxon>Chelicerata</taxon>
        <taxon>Arachnida</taxon>
        <taxon>Acari</taxon>
        <taxon>Acariformes</taxon>
        <taxon>Sarcoptiformes</taxon>
        <taxon>Astigmata</taxon>
        <taxon>Psoroptidia</taxon>
        <taxon>Analgoidea</taxon>
        <taxon>Pyroglyphidae</taxon>
        <taxon>Pyroglyphinae</taxon>
        <taxon>Euroglyphus</taxon>
    </lineage>
</organism>
<evidence type="ECO:0000313" key="2">
    <source>
        <dbReference type="Proteomes" id="UP000194236"/>
    </source>
</evidence>
<gene>
    <name evidence="1" type="ORF">BLA29_001311</name>
</gene>
<dbReference type="AlphaFoldDB" id="A0A1Y3BUB8"/>
<protein>
    <submittedName>
        <fullName evidence="1">Uncharacterized protein</fullName>
    </submittedName>
</protein>
<dbReference type="OrthoDB" id="6491343at2759"/>
<dbReference type="EMBL" id="MUJZ01004772">
    <property type="protein sequence ID" value="OTF83176.1"/>
    <property type="molecule type" value="Genomic_DNA"/>
</dbReference>
<reference evidence="1 2" key="1">
    <citation type="submission" date="2017-03" db="EMBL/GenBank/DDBJ databases">
        <title>Genome Survey of Euroglyphus maynei.</title>
        <authorList>
            <person name="Arlian L.G."/>
            <person name="Morgan M.S."/>
            <person name="Rider S.D."/>
        </authorList>
    </citation>
    <scope>NUCLEOTIDE SEQUENCE [LARGE SCALE GENOMIC DNA]</scope>
    <source>
        <strain evidence="1">Arlian Lab</strain>
        <tissue evidence="1">Whole body</tissue>
    </source>
</reference>
<dbReference type="Proteomes" id="UP000194236">
    <property type="component" value="Unassembled WGS sequence"/>
</dbReference>
<proteinExistence type="predicted"/>
<evidence type="ECO:0000313" key="1">
    <source>
        <dbReference type="EMBL" id="OTF83176.1"/>
    </source>
</evidence>
<name>A0A1Y3BUB8_EURMA</name>
<sequence length="450" mass="52659">MKNDEQQLDIQFLGFTLQINSDLRWTIRKAVDDNEEPLNSIRIRGNTFTMCLQKTINETDLWLNLTWTPQRHHLVIDFELKCLESTATNMNIVMRSLIRSERKNALMYGQVSMLELIDDVFPDDPFFSADNLTTLLHDGMNLRQSLCYHWFMYNRINHTQLELQACHRIHNLCNLISHFVQQKQLFRTPNQCLSCPVRQPVPITSSANIQRVRFGSRQIIDENDQAQLVTANRDGQYEQAWPQPEHQLTFDHLIKFRYRNLKPLRFSNGTSIWNETMFHQSLWPVDGRHSLDFLYQFAYSPRRTSRHFIMIDCTHITNVNGPTNGMNTCRENDVDFNTARNILLQSANYFHVVTGLGLTQRPFSSPKMRRIIGMDWHQVMFEQQVAAISKTNASLNQNQNASNSQITVARWLRQHITPNRDLCHVLALETNGSVFNHRALKQANRQTFVQ</sequence>
<feature type="non-terminal residue" evidence="1">
    <location>
        <position position="450"/>
    </location>
</feature>
<accession>A0A1Y3BUB8</accession>
<comment type="caution">
    <text evidence="1">The sequence shown here is derived from an EMBL/GenBank/DDBJ whole genome shotgun (WGS) entry which is preliminary data.</text>
</comment>
<keyword evidence="2" id="KW-1185">Reference proteome</keyword>